<evidence type="ECO:0000256" key="1">
    <source>
        <dbReference type="SAM" id="Phobius"/>
    </source>
</evidence>
<accession>A0A077EIZ2</accession>
<organism evidence="2 3">
    <name type="scientific">Elizabethkingia anophelis NUHP1</name>
    <dbReference type="NCBI Taxonomy" id="1338011"/>
    <lineage>
        <taxon>Bacteria</taxon>
        <taxon>Pseudomonadati</taxon>
        <taxon>Bacteroidota</taxon>
        <taxon>Flavobacteriia</taxon>
        <taxon>Flavobacteriales</taxon>
        <taxon>Weeksellaceae</taxon>
        <taxon>Elizabethkingia</taxon>
    </lineage>
</organism>
<name>A0A077EIZ2_9FLAO</name>
<proteinExistence type="predicted"/>
<keyword evidence="1" id="KW-0472">Membrane</keyword>
<sequence>MKPLTRTITGVVFLIIFLMLYLQGSDNTLYSFLEGLSVAIGIIFVTRGLYELYRAKNIK</sequence>
<dbReference type="EMBL" id="CP007547">
    <property type="protein sequence ID" value="AIL46164.1"/>
    <property type="molecule type" value="Genomic_DNA"/>
</dbReference>
<keyword evidence="1" id="KW-0812">Transmembrane</keyword>
<dbReference type="AlphaFoldDB" id="A0A077EIZ2"/>
<protein>
    <submittedName>
        <fullName evidence="2">Uncharacterized protein</fullName>
    </submittedName>
</protein>
<feature type="transmembrane region" description="Helical" evidence="1">
    <location>
        <begin position="7"/>
        <end position="23"/>
    </location>
</feature>
<dbReference type="eggNOG" id="ENOG503116V">
    <property type="taxonomic scope" value="Bacteria"/>
</dbReference>
<dbReference type="HOGENOM" id="CLU_2953117_0_0_10"/>
<gene>
    <name evidence="2" type="ORF">BD94_2389</name>
</gene>
<dbReference type="RefSeq" id="WP_024564094.1">
    <property type="nucleotide sequence ID" value="NZ_CP007547.1"/>
</dbReference>
<dbReference type="KEGG" id="eao:BD94_2389"/>
<evidence type="ECO:0000313" key="2">
    <source>
        <dbReference type="EMBL" id="AIL46164.1"/>
    </source>
</evidence>
<keyword evidence="1" id="KW-1133">Transmembrane helix</keyword>
<feature type="transmembrane region" description="Helical" evidence="1">
    <location>
        <begin position="29"/>
        <end position="50"/>
    </location>
</feature>
<evidence type="ECO:0000313" key="3">
    <source>
        <dbReference type="Proteomes" id="UP000028933"/>
    </source>
</evidence>
<reference evidence="2 3" key="1">
    <citation type="journal article" date="2013" name="Lancet">
        <title>First case of E anophelis outbreak in an intensive-care unit.</title>
        <authorList>
            <person name="Teo J."/>
            <person name="Tan S.Y."/>
            <person name="Tay M."/>
            <person name="Ding Y."/>
            <person name="Kjelleberg S."/>
            <person name="Givskov M."/>
            <person name="Lin R.T."/>
            <person name="Yang L."/>
        </authorList>
    </citation>
    <scope>NUCLEOTIDE SEQUENCE [LARGE SCALE GENOMIC DNA]</scope>
    <source>
        <strain evidence="2 3">NUHP1</strain>
    </source>
</reference>
<dbReference type="STRING" id="1338011.BD94_2389"/>
<dbReference type="Proteomes" id="UP000028933">
    <property type="component" value="Chromosome"/>
</dbReference>